<dbReference type="GO" id="GO:0046872">
    <property type="term" value="F:metal ion binding"/>
    <property type="evidence" value="ECO:0007669"/>
    <property type="project" value="InterPro"/>
</dbReference>
<dbReference type="Proteomes" id="UP000269097">
    <property type="component" value="Chromosome"/>
</dbReference>
<protein>
    <submittedName>
        <fullName evidence="6">MerR family transcriptional regulator</fullName>
    </submittedName>
</protein>
<keyword evidence="3" id="KW-0804">Transcription</keyword>
<dbReference type="SUPFAM" id="SSF52242">
    <property type="entry name" value="Cobalamin (vitamin B12)-binding domain"/>
    <property type="match status" value="1"/>
</dbReference>
<dbReference type="SMART" id="SM00422">
    <property type="entry name" value="HTH_MERR"/>
    <property type="match status" value="1"/>
</dbReference>
<sequence length="305" mass="35226">MYSIKKVSELLGIPAVTIRAWENRYRIISPARSDGRHRLYSEDDIRTLQWLKKQIDENGLKVSEAVRLLERTNRQIPATEEAVPPKGQPDEELLQRLYEDLIELNSSQAHERIDMAFALYHYSDVFHRIFHPVLYRVGTAWENGEITVAQEHFASQLIMHRCTQFLRVFPIRSNLPKVLSLCPEGEHHQMGLMLFSLFLREKGVEVIYLGPDTPFYGLDELIEKKGVSMVALSITDDRLADPVGRWIMEKRAQKPGLAFVLGGAGFENCADWISPYVLPENRQDWEKWYLTAFPHSPPDVRLNAN</sequence>
<dbReference type="InterPro" id="IPR009061">
    <property type="entry name" value="DNA-bd_dom_put_sf"/>
</dbReference>
<organism evidence="6 7">
    <name type="scientific">Cohnella candidum</name>
    <dbReference type="NCBI Taxonomy" id="2674991"/>
    <lineage>
        <taxon>Bacteria</taxon>
        <taxon>Bacillati</taxon>
        <taxon>Bacillota</taxon>
        <taxon>Bacilli</taxon>
        <taxon>Bacillales</taxon>
        <taxon>Paenibacillaceae</taxon>
        <taxon>Cohnella</taxon>
    </lineage>
</organism>
<feature type="domain" description="HTH merR-type" evidence="4">
    <location>
        <begin position="1"/>
        <end position="71"/>
    </location>
</feature>
<dbReference type="CDD" id="cd02065">
    <property type="entry name" value="B12-binding_like"/>
    <property type="match status" value="1"/>
</dbReference>
<evidence type="ECO:0000256" key="3">
    <source>
        <dbReference type="ARBA" id="ARBA00023163"/>
    </source>
</evidence>
<dbReference type="AlphaFoldDB" id="A0A3G3K2U3"/>
<evidence type="ECO:0000259" key="4">
    <source>
        <dbReference type="PROSITE" id="PS50937"/>
    </source>
</evidence>
<proteinExistence type="predicted"/>
<dbReference type="RefSeq" id="WP_123042458.1">
    <property type="nucleotide sequence ID" value="NZ_CP033433.1"/>
</dbReference>
<dbReference type="GO" id="GO:0003700">
    <property type="term" value="F:DNA-binding transcription factor activity"/>
    <property type="evidence" value="ECO:0007669"/>
    <property type="project" value="InterPro"/>
</dbReference>
<gene>
    <name evidence="6" type="ORF">EAV92_18465</name>
</gene>
<dbReference type="SUPFAM" id="SSF46955">
    <property type="entry name" value="Putative DNA-binding domain"/>
    <property type="match status" value="1"/>
</dbReference>
<dbReference type="EMBL" id="CP033433">
    <property type="protein sequence ID" value="AYQ74377.1"/>
    <property type="molecule type" value="Genomic_DNA"/>
</dbReference>
<dbReference type="PANTHER" id="PTHR30204:SF67">
    <property type="entry name" value="HTH-TYPE TRANSCRIPTIONAL REGULATOR MLRA-RELATED"/>
    <property type="match status" value="1"/>
</dbReference>
<evidence type="ECO:0000259" key="5">
    <source>
        <dbReference type="PROSITE" id="PS51332"/>
    </source>
</evidence>
<dbReference type="CDD" id="cd01104">
    <property type="entry name" value="HTH_MlrA-CarA"/>
    <property type="match status" value="1"/>
</dbReference>
<accession>A0A3G3K2U3</accession>
<keyword evidence="2" id="KW-0238">DNA-binding</keyword>
<dbReference type="Pfam" id="PF02310">
    <property type="entry name" value="B12-binding"/>
    <property type="match status" value="1"/>
</dbReference>
<dbReference type="InterPro" id="IPR006158">
    <property type="entry name" value="Cobalamin-bd"/>
</dbReference>
<dbReference type="InterPro" id="IPR036594">
    <property type="entry name" value="Meth_synthase_dom"/>
</dbReference>
<dbReference type="InterPro" id="IPR036724">
    <property type="entry name" value="Cobalamin-bd_sf"/>
</dbReference>
<dbReference type="Gene3D" id="3.40.50.280">
    <property type="entry name" value="Cobalamin-binding domain"/>
    <property type="match status" value="1"/>
</dbReference>
<evidence type="ECO:0000313" key="6">
    <source>
        <dbReference type="EMBL" id="AYQ74377.1"/>
    </source>
</evidence>
<dbReference type="GO" id="GO:0031419">
    <property type="term" value="F:cobalamin binding"/>
    <property type="evidence" value="ECO:0007669"/>
    <property type="project" value="InterPro"/>
</dbReference>
<feature type="domain" description="B12-binding" evidence="5">
    <location>
        <begin position="175"/>
        <end position="299"/>
    </location>
</feature>
<keyword evidence="1" id="KW-0805">Transcription regulation</keyword>
<dbReference type="GO" id="GO:0003677">
    <property type="term" value="F:DNA binding"/>
    <property type="evidence" value="ECO:0007669"/>
    <property type="project" value="UniProtKB-KW"/>
</dbReference>
<dbReference type="Pfam" id="PF02607">
    <property type="entry name" value="B12-binding_2"/>
    <property type="match status" value="1"/>
</dbReference>
<evidence type="ECO:0000256" key="1">
    <source>
        <dbReference type="ARBA" id="ARBA00023015"/>
    </source>
</evidence>
<dbReference type="Pfam" id="PF13411">
    <property type="entry name" value="MerR_1"/>
    <property type="match status" value="1"/>
</dbReference>
<dbReference type="InterPro" id="IPR047057">
    <property type="entry name" value="MerR_fam"/>
</dbReference>
<evidence type="ECO:0000256" key="2">
    <source>
        <dbReference type="ARBA" id="ARBA00023125"/>
    </source>
</evidence>
<dbReference type="PANTHER" id="PTHR30204">
    <property type="entry name" value="REDOX-CYCLING DRUG-SENSING TRANSCRIPTIONAL ACTIVATOR SOXR"/>
    <property type="match status" value="1"/>
</dbReference>
<dbReference type="KEGG" id="coh:EAV92_18465"/>
<reference evidence="6 7" key="1">
    <citation type="submission" date="2018-10" db="EMBL/GenBank/DDBJ databases">
        <title>Genome Sequence of Cohnella sp.</title>
        <authorList>
            <person name="Srinivasan S."/>
            <person name="Kim M.K."/>
        </authorList>
    </citation>
    <scope>NUCLEOTIDE SEQUENCE [LARGE SCALE GENOMIC DNA]</scope>
    <source>
        <strain evidence="6 7">18JY8-7</strain>
    </source>
</reference>
<dbReference type="Gene3D" id="1.10.1240.10">
    <property type="entry name" value="Methionine synthase domain"/>
    <property type="match status" value="1"/>
</dbReference>
<dbReference type="InterPro" id="IPR003759">
    <property type="entry name" value="Cbl-bd_cap"/>
</dbReference>
<dbReference type="PROSITE" id="PS51332">
    <property type="entry name" value="B12_BINDING"/>
    <property type="match status" value="1"/>
</dbReference>
<dbReference type="Gene3D" id="1.10.1660.10">
    <property type="match status" value="1"/>
</dbReference>
<dbReference type="PROSITE" id="PS50937">
    <property type="entry name" value="HTH_MERR_2"/>
    <property type="match status" value="1"/>
</dbReference>
<evidence type="ECO:0000313" key="7">
    <source>
        <dbReference type="Proteomes" id="UP000269097"/>
    </source>
</evidence>
<dbReference type="InterPro" id="IPR000551">
    <property type="entry name" value="MerR-type_HTH_dom"/>
</dbReference>
<keyword evidence="7" id="KW-1185">Reference proteome</keyword>
<name>A0A3G3K2U3_9BACL</name>